<dbReference type="EMBL" id="UINC01104944">
    <property type="protein sequence ID" value="SVC68486.1"/>
    <property type="molecule type" value="Genomic_DNA"/>
</dbReference>
<dbReference type="GO" id="GO:0034599">
    <property type="term" value="P:cellular response to oxidative stress"/>
    <property type="evidence" value="ECO:0007669"/>
    <property type="project" value="TreeGrafter"/>
</dbReference>
<evidence type="ECO:0000256" key="10">
    <source>
        <dbReference type="ARBA" id="ARBA00049091"/>
    </source>
</evidence>
<comment type="catalytic activity">
    <reaction evidence="10">
        <text>a hydroperoxide + [thioredoxin]-dithiol = an alcohol + [thioredoxin]-disulfide + H2O</text>
        <dbReference type="Rhea" id="RHEA:62620"/>
        <dbReference type="Rhea" id="RHEA-COMP:10698"/>
        <dbReference type="Rhea" id="RHEA-COMP:10700"/>
        <dbReference type="ChEBI" id="CHEBI:15377"/>
        <dbReference type="ChEBI" id="CHEBI:29950"/>
        <dbReference type="ChEBI" id="CHEBI:30879"/>
        <dbReference type="ChEBI" id="CHEBI:35924"/>
        <dbReference type="ChEBI" id="CHEBI:50058"/>
        <dbReference type="EC" id="1.11.1.24"/>
    </reaction>
</comment>
<dbReference type="CDD" id="cd03017">
    <property type="entry name" value="PRX_BCP"/>
    <property type="match status" value="1"/>
</dbReference>
<evidence type="ECO:0000256" key="3">
    <source>
        <dbReference type="ARBA" id="ARBA00022559"/>
    </source>
</evidence>
<dbReference type="InterPro" id="IPR036249">
    <property type="entry name" value="Thioredoxin-like_sf"/>
</dbReference>
<sequence>MIFPFSLKAELSLNDPAPNFELFDQNGNKHKLTDYNGEWLVLYFYPKDDTPGCTTEACSFRDDIYKIRELKTNIVGISTDDKESHEKFSKKYSLPFDLLSDKDAVVAKSYGSAFKIGPFTMAKRHTFIISPEGKIAMIYRKVNPSTHSNEVIGKLKILTLSN</sequence>
<dbReference type="GO" id="GO:0005737">
    <property type="term" value="C:cytoplasm"/>
    <property type="evidence" value="ECO:0007669"/>
    <property type="project" value="TreeGrafter"/>
</dbReference>
<dbReference type="InterPro" id="IPR000866">
    <property type="entry name" value="AhpC/TSA"/>
</dbReference>
<evidence type="ECO:0000256" key="9">
    <source>
        <dbReference type="ARBA" id="ARBA00038489"/>
    </source>
</evidence>
<dbReference type="Gene3D" id="3.40.30.10">
    <property type="entry name" value="Glutaredoxin"/>
    <property type="match status" value="1"/>
</dbReference>
<dbReference type="FunFam" id="3.40.30.10:FF:000007">
    <property type="entry name" value="Thioredoxin-dependent thiol peroxidase"/>
    <property type="match status" value="1"/>
</dbReference>
<dbReference type="GO" id="GO:0008379">
    <property type="term" value="F:thioredoxin peroxidase activity"/>
    <property type="evidence" value="ECO:0007669"/>
    <property type="project" value="TreeGrafter"/>
</dbReference>
<feature type="domain" description="Thioredoxin" evidence="11">
    <location>
        <begin position="11"/>
        <end position="160"/>
    </location>
</feature>
<dbReference type="GO" id="GO:0045454">
    <property type="term" value="P:cell redox homeostasis"/>
    <property type="evidence" value="ECO:0007669"/>
    <property type="project" value="TreeGrafter"/>
</dbReference>
<keyword evidence="7" id="KW-0676">Redox-active center</keyword>
<gene>
    <name evidence="12" type="ORF">METZ01_LOCUS321340</name>
</gene>
<organism evidence="12">
    <name type="scientific">marine metagenome</name>
    <dbReference type="NCBI Taxonomy" id="408172"/>
    <lineage>
        <taxon>unclassified sequences</taxon>
        <taxon>metagenomes</taxon>
        <taxon>ecological metagenomes</taxon>
    </lineage>
</organism>
<dbReference type="SUPFAM" id="SSF52833">
    <property type="entry name" value="Thioredoxin-like"/>
    <property type="match status" value="1"/>
</dbReference>
<name>A0A382P5C5_9ZZZZ</name>
<accession>A0A382P5C5</accession>
<evidence type="ECO:0000256" key="1">
    <source>
        <dbReference type="ARBA" id="ARBA00011245"/>
    </source>
</evidence>
<evidence type="ECO:0000313" key="12">
    <source>
        <dbReference type="EMBL" id="SVC68486.1"/>
    </source>
</evidence>
<dbReference type="EC" id="1.11.1.24" evidence="2"/>
<keyword evidence="6" id="KW-1015">Disulfide bond</keyword>
<proteinExistence type="inferred from homology"/>
<evidence type="ECO:0000256" key="5">
    <source>
        <dbReference type="ARBA" id="ARBA00023002"/>
    </source>
</evidence>
<keyword evidence="4" id="KW-0049">Antioxidant</keyword>
<evidence type="ECO:0000256" key="8">
    <source>
        <dbReference type="ARBA" id="ARBA00032824"/>
    </source>
</evidence>
<protein>
    <recommendedName>
        <fullName evidence="2">thioredoxin-dependent peroxiredoxin</fullName>
        <ecNumber evidence="2">1.11.1.24</ecNumber>
    </recommendedName>
    <alternativeName>
        <fullName evidence="8">Thioredoxin peroxidase</fullName>
    </alternativeName>
</protein>
<evidence type="ECO:0000256" key="7">
    <source>
        <dbReference type="ARBA" id="ARBA00023284"/>
    </source>
</evidence>
<dbReference type="AlphaFoldDB" id="A0A382P5C5"/>
<dbReference type="PROSITE" id="PS51352">
    <property type="entry name" value="THIOREDOXIN_2"/>
    <property type="match status" value="1"/>
</dbReference>
<dbReference type="Pfam" id="PF00578">
    <property type="entry name" value="AhpC-TSA"/>
    <property type="match status" value="1"/>
</dbReference>
<evidence type="ECO:0000259" key="11">
    <source>
        <dbReference type="PROSITE" id="PS51352"/>
    </source>
</evidence>
<keyword evidence="3" id="KW-0575">Peroxidase</keyword>
<dbReference type="PANTHER" id="PTHR42801:SF4">
    <property type="entry name" value="AHPC_TSA FAMILY PROTEIN"/>
    <property type="match status" value="1"/>
</dbReference>
<keyword evidence="5" id="KW-0560">Oxidoreductase</keyword>
<comment type="subunit">
    <text evidence="1">Monomer.</text>
</comment>
<evidence type="ECO:0000256" key="6">
    <source>
        <dbReference type="ARBA" id="ARBA00023157"/>
    </source>
</evidence>
<reference evidence="12" key="1">
    <citation type="submission" date="2018-05" db="EMBL/GenBank/DDBJ databases">
        <authorList>
            <person name="Lanie J.A."/>
            <person name="Ng W.-L."/>
            <person name="Kazmierczak K.M."/>
            <person name="Andrzejewski T.M."/>
            <person name="Davidsen T.M."/>
            <person name="Wayne K.J."/>
            <person name="Tettelin H."/>
            <person name="Glass J.I."/>
            <person name="Rusch D."/>
            <person name="Podicherti R."/>
            <person name="Tsui H.-C.T."/>
            <person name="Winkler M.E."/>
        </authorList>
    </citation>
    <scope>NUCLEOTIDE SEQUENCE</scope>
</reference>
<dbReference type="PANTHER" id="PTHR42801">
    <property type="entry name" value="THIOREDOXIN-DEPENDENT PEROXIDE REDUCTASE"/>
    <property type="match status" value="1"/>
</dbReference>
<dbReference type="InterPro" id="IPR050924">
    <property type="entry name" value="Peroxiredoxin_BCP/PrxQ"/>
</dbReference>
<dbReference type="InterPro" id="IPR013766">
    <property type="entry name" value="Thioredoxin_domain"/>
</dbReference>
<evidence type="ECO:0000256" key="2">
    <source>
        <dbReference type="ARBA" id="ARBA00013017"/>
    </source>
</evidence>
<evidence type="ECO:0000256" key="4">
    <source>
        <dbReference type="ARBA" id="ARBA00022862"/>
    </source>
</evidence>
<comment type="similarity">
    <text evidence="9">Belongs to the peroxiredoxin family. BCP/PrxQ subfamily.</text>
</comment>